<evidence type="ECO:0000256" key="1">
    <source>
        <dbReference type="ARBA" id="ARBA00022722"/>
    </source>
</evidence>
<accession>M5GAY2</accession>
<dbReference type="OrthoDB" id="49151at2759"/>
<dbReference type="EMBL" id="JH795860">
    <property type="protein sequence ID" value="EJU03142.1"/>
    <property type="molecule type" value="Genomic_DNA"/>
</dbReference>
<feature type="region of interest" description="Disordered" evidence="7">
    <location>
        <begin position="232"/>
        <end position="273"/>
    </location>
</feature>
<dbReference type="PANTHER" id="PTHR13522">
    <property type="entry name" value="U6 SNRNA PHOSPHODIESTERASE 1"/>
    <property type="match status" value="1"/>
</dbReference>
<sequence length="325" mass="35910">MKRALVDYADDDDDDDDNHRAQQPKPRKQKKLPSLSETFLPSMPVDEPHKHQGRTRTTPFVQGQYCAHVYIPLEVGELEEGFRYLMKRAKGLCPTLHSLLDPPAPPPTDSLEPSNPLESQDTDSAIQELHISLTRPIFLRSSERAAFLASVRSLLSSHKSFELSLATLAGLENDHRTRGFLVAEVGAGFAELQALTTSLEPAITALRQETYYSEPRYHVSLGWALLGPSTPSSALSPSGDEQLGANLHTTNSAPKQPQKESNELSDHPTQNGTLAKVPVFPTIPRLPPTLIPTLQAEYGNLIRQAIPVGEVRVRIGKEEVRVRLK</sequence>
<dbReference type="OMA" id="KTVVLQY"/>
<evidence type="ECO:0000313" key="9">
    <source>
        <dbReference type="Proteomes" id="UP000030653"/>
    </source>
</evidence>
<keyword evidence="1" id="KW-0540">Nuclease</keyword>
<feature type="region of interest" description="Disordered" evidence="7">
    <location>
        <begin position="1"/>
        <end position="56"/>
    </location>
</feature>
<organism evidence="8 9">
    <name type="scientific">Dacryopinax primogenitus (strain DJM 731)</name>
    <name type="common">Brown rot fungus</name>
    <dbReference type="NCBI Taxonomy" id="1858805"/>
    <lineage>
        <taxon>Eukaryota</taxon>
        <taxon>Fungi</taxon>
        <taxon>Dikarya</taxon>
        <taxon>Basidiomycota</taxon>
        <taxon>Agaricomycotina</taxon>
        <taxon>Dacrymycetes</taxon>
        <taxon>Dacrymycetales</taxon>
        <taxon>Dacrymycetaceae</taxon>
        <taxon>Dacryopinax</taxon>
    </lineage>
</organism>
<feature type="compositionally biased region" description="Polar residues" evidence="7">
    <location>
        <begin position="111"/>
        <end position="120"/>
    </location>
</feature>
<evidence type="ECO:0000256" key="6">
    <source>
        <dbReference type="ARBA" id="ARBA00030030"/>
    </source>
</evidence>
<reference evidence="8 9" key="1">
    <citation type="journal article" date="2012" name="Science">
        <title>The Paleozoic origin of enzymatic lignin decomposition reconstructed from 31 fungal genomes.</title>
        <authorList>
            <person name="Floudas D."/>
            <person name="Binder M."/>
            <person name="Riley R."/>
            <person name="Barry K."/>
            <person name="Blanchette R.A."/>
            <person name="Henrissat B."/>
            <person name="Martinez A.T."/>
            <person name="Otillar R."/>
            <person name="Spatafora J.W."/>
            <person name="Yadav J.S."/>
            <person name="Aerts A."/>
            <person name="Benoit I."/>
            <person name="Boyd A."/>
            <person name="Carlson A."/>
            <person name="Copeland A."/>
            <person name="Coutinho P.M."/>
            <person name="de Vries R.P."/>
            <person name="Ferreira P."/>
            <person name="Findley K."/>
            <person name="Foster B."/>
            <person name="Gaskell J."/>
            <person name="Glotzer D."/>
            <person name="Gorecki P."/>
            <person name="Heitman J."/>
            <person name="Hesse C."/>
            <person name="Hori C."/>
            <person name="Igarashi K."/>
            <person name="Jurgens J.A."/>
            <person name="Kallen N."/>
            <person name="Kersten P."/>
            <person name="Kohler A."/>
            <person name="Kuees U."/>
            <person name="Kumar T.K.A."/>
            <person name="Kuo A."/>
            <person name="LaButti K."/>
            <person name="Larrondo L.F."/>
            <person name="Lindquist E."/>
            <person name="Ling A."/>
            <person name="Lombard V."/>
            <person name="Lucas S."/>
            <person name="Lundell T."/>
            <person name="Martin R."/>
            <person name="McLaughlin D.J."/>
            <person name="Morgenstern I."/>
            <person name="Morin E."/>
            <person name="Murat C."/>
            <person name="Nagy L.G."/>
            <person name="Nolan M."/>
            <person name="Ohm R.A."/>
            <person name="Patyshakuliyeva A."/>
            <person name="Rokas A."/>
            <person name="Ruiz-Duenas F.J."/>
            <person name="Sabat G."/>
            <person name="Salamov A."/>
            <person name="Samejima M."/>
            <person name="Schmutz J."/>
            <person name="Slot J.C."/>
            <person name="St John F."/>
            <person name="Stenlid J."/>
            <person name="Sun H."/>
            <person name="Sun S."/>
            <person name="Syed K."/>
            <person name="Tsang A."/>
            <person name="Wiebenga A."/>
            <person name="Young D."/>
            <person name="Pisabarro A."/>
            <person name="Eastwood D.C."/>
            <person name="Martin F."/>
            <person name="Cullen D."/>
            <person name="Grigoriev I.V."/>
            <person name="Hibbett D.S."/>
        </authorList>
    </citation>
    <scope>NUCLEOTIDE SEQUENCE [LARGE SCALE GENOMIC DNA]</scope>
    <source>
        <strain evidence="8 9">DJM-731 SS1</strain>
    </source>
</reference>
<dbReference type="STRING" id="1858805.M5GAY2"/>
<dbReference type="InterPro" id="IPR027521">
    <property type="entry name" value="Usb1"/>
</dbReference>
<evidence type="ECO:0000256" key="5">
    <source>
        <dbReference type="ARBA" id="ARBA00029543"/>
    </source>
</evidence>
<keyword evidence="2" id="KW-0378">Hydrolase</keyword>
<keyword evidence="3" id="KW-0456">Lyase</keyword>
<feature type="region of interest" description="Disordered" evidence="7">
    <location>
        <begin position="97"/>
        <end position="120"/>
    </location>
</feature>
<protein>
    <recommendedName>
        <fullName evidence="5">U6 snRNA phosphodiesterase 1</fullName>
    </recommendedName>
    <alternativeName>
        <fullName evidence="6">3'-5' RNA exonuclease USB1</fullName>
    </alternativeName>
</protein>
<dbReference type="GO" id="GO:0005634">
    <property type="term" value="C:nucleus"/>
    <property type="evidence" value="ECO:0007669"/>
    <property type="project" value="TreeGrafter"/>
</dbReference>
<evidence type="ECO:0000256" key="2">
    <source>
        <dbReference type="ARBA" id="ARBA00022801"/>
    </source>
</evidence>
<evidence type="ECO:0000256" key="3">
    <source>
        <dbReference type="ARBA" id="ARBA00023239"/>
    </source>
</evidence>
<dbReference type="GeneID" id="63685057"/>
<dbReference type="Pfam" id="PF09749">
    <property type="entry name" value="HVSL"/>
    <property type="match status" value="1"/>
</dbReference>
<dbReference type="GO" id="GO:0016829">
    <property type="term" value="F:lyase activity"/>
    <property type="evidence" value="ECO:0007669"/>
    <property type="project" value="UniProtKB-KW"/>
</dbReference>
<dbReference type="PANTHER" id="PTHR13522:SF3">
    <property type="entry name" value="U6 SNRNA PHOSPHODIESTERASE 1"/>
    <property type="match status" value="1"/>
</dbReference>
<dbReference type="GO" id="GO:0000175">
    <property type="term" value="F:3'-5'-RNA exonuclease activity"/>
    <property type="evidence" value="ECO:0007669"/>
    <property type="project" value="TreeGrafter"/>
</dbReference>
<evidence type="ECO:0000256" key="4">
    <source>
        <dbReference type="ARBA" id="ARBA00023242"/>
    </source>
</evidence>
<keyword evidence="4" id="KW-0539">Nucleus</keyword>
<keyword evidence="9" id="KW-1185">Reference proteome</keyword>
<dbReference type="GO" id="GO:0034477">
    <property type="term" value="P:U6 snRNA 3'-end processing"/>
    <property type="evidence" value="ECO:0007669"/>
    <property type="project" value="InterPro"/>
</dbReference>
<gene>
    <name evidence="8" type="ORF">DACRYDRAFT_115389</name>
</gene>
<feature type="compositionally biased region" description="Basic and acidic residues" evidence="7">
    <location>
        <begin position="257"/>
        <end position="266"/>
    </location>
</feature>
<name>M5GAY2_DACPD</name>
<dbReference type="Proteomes" id="UP000030653">
    <property type="component" value="Unassembled WGS sequence"/>
</dbReference>
<dbReference type="RefSeq" id="XP_040630036.1">
    <property type="nucleotide sequence ID" value="XM_040769995.1"/>
</dbReference>
<dbReference type="AlphaFoldDB" id="M5GAY2"/>
<dbReference type="HOGENOM" id="CLU_057212_1_0_1"/>
<proteinExistence type="predicted"/>
<evidence type="ECO:0000313" key="8">
    <source>
        <dbReference type="EMBL" id="EJU03142.1"/>
    </source>
</evidence>
<dbReference type="Gene3D" id="3.90.1140.10">
    <property type="entry name" value="Cyclic phosphodiesterase"/>
    <property type="match status" value="1"/>
</dbReference>
<evidence type="ECO:0000256" key="7">
    <source>
        <dbReference type="SAM" id="MobiDB-lite"/>
    </source>
</evidence>